<feature type="transmembrane region" description="Helical" evidence="6">
    <location>
        <begin position="6"/>
        <end position="23"/>
    </location>
</feature>
<comment type="subcellular location">
    <subcellularLocation>
        <location evidence="6">Cell membrane</location>
        <topology evidence="6">Multi-pass membrane protein</topology>
    </subcellularLocation>
    <subcellularLocation>
        <location evidence="1">Membrane</location>
        <topology evidence="1">Multi-pass membrane protein</topology>
    </subcellularLocation>
</comment>
<evidence type="ECO:0000256" key="1">
    <source>
        <dbReference type="ARBA" id="ARBA00004141"/>
    </source>
</evidence>
<dbReference type="Proteomes" id="UP001307608">
    <property type="component" value="Chromosome"/>
</dbReference>
<dbReference type="PANTHER" id="PTHR43701:SF2">
    <property type="entry name" value="MEMBRANE TRANSPORTER PROTEIN YJNA-RELATED"/>
    <property type="match status" value="1"/>
</dbReference>
<organism evidence="7 8">
    <name type="scientific">Marinomonas pontica</name>
    <dbReference type="NCBI Taxonomy" id="264739"/>
    <lineage>
        <taxon>Bacteria</taxon>
        <taxon>Pseudomonadati</taxon>
        <taxon>Pseudomonadota</taxon>
        <taxon>Gammaproteobacteria</taxon>
        <taxon>Oceanospirillales</taxon>
        <taxon>Oceanospirillaceae</taxon>
        <taxon>Marinomonas</taxon>
    </lineage>
</organism>
<feature type="transmembrane region" description="Helical" evidence="6">
    <location>
        <begin position="157"/>
        <end position="174"/>
    </location>
</feature>
<feature type="transmembrane region" description="Helical" evidence="6">
    <location>
        <begin position="181"/>
        <end position="201"/>
    </location>
</feature>
<accession>A0ABM8FCZ9</accession>
<comment type="similarity">
    <text evidence="2 6">Belongs to the 4-toluene sulfonate uptake permease (TSUP) (TC 2.A.102) family.</text>
</comment>
<dbReference type="InterPro" id="IPR002781">
    <property type="entry name" value="TM_pro_TauE-like"/>
</dbReference>
<name>A0ABM8FCZ9_9GAMM</name>
<keyword evidence="5 6" id="KW-0472">Membrane</keyword>
<dbReference type="InterPro" id="IPR051598">
    <property type="entry name" value="TSUP/Inactive_protease-like"/>
</dbReference>
<evidence type="ECO:0000256" key="3">
    <source>
        <dbReference type="ARBA" id="ARBA00022692"/>
    </source>
</evidence>
<protein>
    <recommendedName>
        <fullName evidence="6">Probable membrane transporter protein</fullName>
    </recommendedName>
</protein>
<feature type="transmembrane region" description="Helical" evidence="6">
    <location>
        <begin position="207"/>
        <end position="225"/>
    </location>
</feature>
<feature type="transmembrane region" description="Helical" evidence="6">
    <location>
        <begin position="44"/>
        <end position="63"/>
    </location>
</feature>
<evidence type="ECO:0000256" key="6">
    <source>
        <dbReference type="RuleBase" id="RU363041"/>
    </source>
</evidence>
<evidence type="ECO:0000313" key="8">
    <source>
        <dbReference type="Proteomes" id="UP001307608"/>
    </source>
</evidence>
<evidence type="ECO:0000256" key="4">
    <source>
        <dbReference type="ARBA" id="ARBA00022989"/>
    </source>
</evidence>
<reference evidence="7 8" key="1">
    <citation type="submission" date="2023-01" db="EMBL/GenBank/DDBJ databases">
        <title>Complete genome sequence of Marinomonas pontica strain 200518_36.</title>
        <authorList>
            <person name="Ueki S."/>
            <person name="Gajardo G."/>
            <person name="Maruyama F."/>
        </authorList>
    </citation>
    <scope>NUCLEOTIDE SEQUENCE [LARGE SCALE GENOMIC DNA]</scope>
    <source>
        <strain evidence="7 8">200518_36</strain>
    </source>
</reference>
<sequence>MTPLLLIFGFPPHIAIGTDLMYAGIAKSTGVVMHAKRGHVNWRIVFAMAAGSLPASFITVWALSQFEKPDHYQEILTSTLGVMLVLTAIVILFRTRLTKALNFSISEDKSTRIIFVCGFVLGTLVTLTSVGAGALGTAIMMILFPVMRAKNIVGTDLAHAVPLTLVAGIGHLFLGNVDYTLLAALLIGSIPTIYVGTRIASHVPNHVLQPVLATALLSFGVKYLFF</sequence>
<proteinExistence type="inferred from homology"/>
<gene>
    <name evidence="7" type="ORF">MACH16_17090</name>
</gene>
<keyword evidence="8" id="KW-1185">Reference proteome</keyword>
<dbReference type="Pfam" id="PF01925">
    <property type="entry name" value="TauE"/>
    <property type="match status" value="1"/>
</dbReference>
<dbReference type="PANTHER" id="PTHR43701">
    <property type="entry name" value="MEMBRANE TRANSPORTER PROTEIN MJ0441-RELATED"/>
    <property type="match status" value="1"/>
</dbReference>
<feature type="transmembrane region" description="Helical" evidence="6">
    <location>
        <begin position="113"/>
        <end position="145"/>
    </location>
</feature>
<evidence type="ECO:0000256" key="2">
    <source>
        <dbReference type="ARBA" id="ARBA00009142"/>
    </source>
</evidence>
<keyword evidence="4 6" id="KW-1133">Transmembrane helix</keyword>
<keyword evidence="6" id="KW-1003">Cell membrane</keyword>
<dbReference type="EMBL" id="AP027271">
    <property type="protein sequence ID" value="BDX02961.1"/>
    <property type="molecule type" value="Genomic_DNA"/>
</dbReference>
<evidence type="ECO:0000313" key="7">
    <source>
        <dbReference type="EMBL" id="BDX02961.1"/>
    </source>
</evidence>
<keyword evidence="3 6" id="KW-0812">Transmembrane</keyword>
<evidence type="ECO:0000256" key="5">
    <source>
        <dbReference type="ARBA" id="ARBA00023136"/>
    </source>
</evidence>
<feature type="transmembrane region" description="Helical" evidence="6">
    <location>
        <begin position="75"/>
        <end position="93"/>
    </location>
</feature>